<evidence type="ECO:0000313" key="2">
    <source>
        <dbReference type="EMBL" id="VDD95369.1"/>
    </source>
</evidence>
<protein>
    <submittedName>
        <fullName evidence="4">Mediator of RNA polymerase II transcription subunit 7</fullName>
    </submittedName>
</protein>
<evidence type="ECO:0000313" key="3">
    <source>
        <dbReference type="Proteomes" id="UP000274131"/>
    </source>
</evidence>
<accession>A0A0N4VIX4</accession>
<evidence type="ECO:0000256" key="1">
    <source>
        <dbReference type="SAM" id="MobiDB-lite"/>
    </source>
</evidence>
<dbReference type="AlphaFoldDB" id="A0A0N4VIX4"/>
<keyword evidence="3" id="KW-1185">Reference proteome</keyword>
<dbReference type="OrthoDB" id="5788338at2759"/>
<dbReference type="Proteomes" id="UP000274131">
    <property type="component" value="Unassembled WGS sequence"/>
</dbReference>
<proteinExistence type="predicted"/>
<name>A0A0N4VIX4_ENTVE</name>
<reference evidence="4" key="1">
    <citation type="submission" date="2017-02" db="UniProtKB">
        <authorList>
            <consortium name="WormBaseParasite"/>
        </authorList>
    </citation>
    <scope>IDENTIFICATION</scope>
</reference>
<feature type="region of interest" description="Disordered" evidence="1">
    <location>
        <begin position="167"/>
        <end position="193"/>
    </location>
</feature>
<gene>
    <name evidence="2" type="ORF">EVEC_LOCUS10120</name>
</gene>
<sequence length="193" mass="21671">MQRVTTNAKKKFMGFSSESLPYDIAASEPSNSDFPSGTGTMSLEQAVKEVNLVGEQIFDHIPIIKEENQRIYNSFEKNERFKEFDGLIRASHALIEAADATFETPTTEEELSRLNSEIKSVSNAIVGLTNPSYKEEHEEYLKEIRKQQNEQILAVETEIKSQIQKLKEKRLGGGTRNSDLSLDPSAASEVDLN</sequence>
<dbReference type="STRING" id="51028.A0A0N4VIX4"/>
<organism evidence="4">
    <name type="scientific">Enterobius vermicularis</name>
    <name type="common">Human pinworm</name>
    <dbReference type="NCBI Taxonomy" id="51028"/>
    <lineage>
        <taxon>Eukaryota</taxon>
        <taxon>Metazoa</taxon>
        <taxon>Ecdysozoa</taxon>
        <taxon>Nematoda</taxon>
        <taxon>Chromadorea</taxon>
        <taxon>Rhabditida</taxon>
        <taxon>Spirurina</taxon>
        <taxon>Oxyuridomorpha</taxon>
        <taxon>Oxyuroidea</taxon>
        <taxon>Oxyuridae</taxon>
        <taxon>Enterobius</taxon>
    </lineage>
</organism>
<reference evidence="2 3" key="2">
    <citation type="submission" date="2018-10" db="EMBL/GenBank/DDBJ databases">
        <authorList>
            <consortium name="Pathogen Informatics"/>
        </authorList>
    </citation>
    <scope>NUCLEOTIDE SEQUENCE [LARGE SCALE GENOMIC DNA]</scope>
</reference>
<dbReference type="WBParaSite" id="EVEC_0001079501-mRNA-1">
    <property type="protein sequence ID" value="EVEC_0001079501-mRNA-1"/>
    <property type="gene ID" value="EVEC_0001079501"/>
</dbReference>
<dbReference type="EMBL" id="UXUI01010549">
    <property type="protein sequence ID" value="VDD95369.1"/>
    <property type="molecule type" value="Genomic_DNA"/>
</dbReference>
<evidence type="ECO:0000313" key="4">
    <source>
        <dbReference type="WBParaSite" id="EVEC_0001079501-mRNA-1"/>
    </source>
</evidence>